<comment type="caution">
    <text evidence="4">The sequence shown here is derived from an EMBL/GenBank/DDBJ whole genome shotgun (WGS) entry which is preliminary data.</text>
</comment>
<accession>A0A7Y9J2N2</accession>
<dbReference type="InterPro" id="IPR036779">
    <property type="entry name" value="LysM_dom_sf"/>
</dbReference>
<keyword evidence="2" id="KW-1133">Transmembrane helix</keyword>
<dbReference type="EMBL" id="JACCBB010000001">
    <property type="protein sequence ID" value="NYD24396.1"/>
    <property type="molecule type" value="Genomic_DNA"/>
</dbReference>
<protein>
    <recommendedName>
        <fullName evidence="3">LysM domain-containing protein</fullName>
    </recommendedName>
</protein>
<evidence type="ECO:0000313" key="5">
    <source>
        <dbReference type="Proteomes" id="UP000521922"/>
    </source>
</evidence>
<dbReference type="AlphaFoldDB" id="A0A7Y9J2N2"/>
<evidence type="ECO:0000313" key="4">
    <source>
        <dbReference type="EMBL" id="NYD24396.1"/>
    </source>
</evidence>
<organism evidence="4 5">
    <name type="scientific">Kineococcus aurantiacus</name>
    <dbReference type="NCBI Taxonomy" id="37633"/>
    <lineage>
        <taxon>Bacteria</taxon>
        <taxon>Bacillati</taxon>
        <taxon>Actinomycetota</taxon>
        <taxon>Actinomycetes</taxon>
        <taxon>Kineosporiales</taxon>
        <taxon>Kineosporiaceae</taxon>
        <taxon>Kineococcus</taxon>
    </lineage>
</organism>
<keyword evidence="2" id="KW-0812">Transmembrane</keyword>
<evidence type="ECO:0000256" key="2">
    <source>
        <dbReference type="SAM" id="Phobius"/>
    </source>
</evidence>
<dbReference type="Pfam" id="PF01476">
    <property type="entry name" value="LysM"/>
    <property type="match status" value="1"/>
</dbReference>
<feature type="region of interest" description="Disordered" evidence="1">
    <location>
        <begin position="1"/>
        <end position="21"/>
    </location>
</feature>
<evidence type="ECO:0000259" key="3">
    <source>
        <dbReference type="SMART" id="SM00257"/>
    </source>
</evidence>
<dbReference type="SMART" id="SM00257">
    <property type="entry name" value="LysM"/>
    <property type="match status" value="1"/>
</dbReference>
<dbReference type="RefSeq" id="WP_179754743.1">
    <property type="nucleotide sequence ID" value="NZ_BAAAGN010000021.1"/>
</dbReference>
<dbReference type="InterPro" id="IPR018392">
    <property type="entry name" value="LysM"/>
</dbReference>
<proteinExistence type="predicted"/>
<feature type="domain" description="LysM" evidence="3">
    <location>
        <begin position="105"/>
        <end position="154"/>
    </location>
</feature>
<keyword evidence="2" id="KW-0472">Membrane</keyword>
<evidence type="ECO:0000256" key="1">
    <source>
        <dbReference type="SAM" id="MobiDB-lite"/>
    </source>
</evidence>
<dbReference type="Proteomes" id="UP000521922">
    <property type="component" value="Unassembled WGS sequence"/>
</dbReference>
<name>A0A7Y9J2N2_9ACTN</name>
<sequence length="157" mass="16314">MSTTALAPQLPLPRRATSPRDLTPVLTTALTPAPPRACRGARRRGTVRAHRTAALRPAAPLRLTRRGRFLLTCTAATALTGAVLAVTGALTGASAGAERAPVPAVHTVLPGQTLSGIAAQWAPAQDWREVADEIVELNALPSMTVQAGQRLVLPARG</sequence>
<dbReference type="Gene3D" id="3.10.350.10">
    <property type="entry name" value="LysM domain"/>
    <property type="match status" value="1"/>
</dbReference>
<reference evidence="4 5" key="1">
    <citation type="submission" date="2020-07" db="EMBL/GenBank/DDBJ databases">
        <title>Sequencing the genomes of 1000 actinobacteria strains.</title>
        <authorList>
            <person name="Klenk H.-P."/>
        </authorList>
    </citation>
    <scope>NUCLEOTIDE SEQUENCE [LARGE SCALE GENOMIC DNA]</scope>
    <source>
        <strain evidence="4 5">DSM 7487</strain>
    </source>
</reference>
<keyword evidence="5" id="KW-1185">Reference proteome</keyword>
<dbReference type="CDD" id="cd00118">
    <property type="entry name" value="LysM"/>
    <property type="match status" value="1"/>
</dbReference>
<gene>
    <name evidence="4" type="ORF">BJ968_003936</name>
</gene>
<feature type="transmembrane region" description="Helical" evidence="2">
    <location>
        <begin position="69"/>
        <end position="90"/>
    </location>
</feature>